<evidence type="ECO:0000313" key="1">
    <source>
        <dbReference type="EMBL" id="CAB1456383.1"/>
    </source>
</evidence>
<gene>
    <name evidence="1" type="ORF">PLEPLA_LOCUS44167</name>
</gene>
<proteinExistence type="predicted"/>
<sequence length="106" mass="11985">MKELEETKKVAARPESRHMLHSNPLDYLVHLEELSSSRWWGATQETSGQDTTLKKVTKQGLVFIVHNVHRLVPIIFELKPYNSVHNSVWQSSDPGVAGGEARHTVS</sequence>
<protein>
    <submittedName>
        <fullName evidence="1">Uncharacterized protein</fullName>
    </submittedName>
</protein>
<accession>A0A9N7VWC7</accession>
<keyword evidence="2" id="KW-1185">Reference proteome</keyword>
<dbReference type="Proteomes" id="UP001153269">
    <property type="component" value="Unassembled WGS sequence"/>
</dbReference>
<dbReference type="AlphaFoldDB" id="A0A9N7VWC7"/>
<evidence type="ECO:0000313" key="2">
    <source>
        <dbReference type="Proteomes" id="UP001153269"/>
    </source>
</evidence>
<reference evidence="1" key="1">
    <citation type="submission" date="2020-03" db="EMBL/GenBank/DDBJ databases">
        <authorList>
            <person name="Weist P."/>
        </authorList>
    </citation>
    <scope>NUCLEOTIDE SEQUENCE</scope>
</reference>
<comment type="caution">
    <text evidence="1">The sequence shown here is derived from an EMBL/GenBank/DDBJ whole genome shotgun (WGS) entry which is preliminary data.</text>
</comment>
<dbReference type="EMBL" id="CADEAL010004295">
    <property type="protein sequence ID" value="CAB1456383.1"/>
    <property type="molecule type" value="Genomic_DNA"/>
</dbReference>
<organism evidence="1 2">
    <name type="scientific">Pleuronectes platessa</name>
    <name type="common">European plaice</name>
    <dbReference type="NCBI Taxonomy" id="8262"/>
    <lineage>
        <taxon>Eukaryota</taxon>
        <taxon>Metazoa</taxon>
        <taxon>Chordata</taxon>
        <taxon>Craniata</taxon>
        <taxon>Vertebrata</taxon>
        <taxon>Euteleostomi</taxon>
        <taxon>Actinopterygii</taxon>
        <taxon>Neopterygii</taxon>
        <taxon>Teleostei</taxon>
        <taxon>Neoteleostei</taxon>
        <taxon>Acanthomorphata</taxon>
        <taxon>Carangaria</taxon>
        <taxon>Pleuronectiformes</taxon>
        <taxon>Pleuronectoidei</taxon>
        <taxon>Pleuronectidae</taxon>
        <taxon>Pleuronectes</taxon>
    </lineage>
</organism>
<name>A0A9N7VWC7_PLEPL</name>